<evidence type="ECO:0000256" key="1">
    <source>
        <dbReference type="SAM" id="MobiDB-lite"/>
    </source>
</evidence>
<feature type="region of interest" description="Disordered" evidence="1">
    <location>
        <begin position="46"/>
        <end position="78"/>
    </location>
</feature>
<reference evidence="2 3" key="1">
    <citation type="submission" date="2024-01" db="EMBL/GenBank/DDBJ databases">
        <title>A telomere-to-telomere, gap-free genome of sweet tea (Lithocarpus litseifolius).</title>
        <authorList>
            <person name="Zhou J."/>
        </authorList>
    </citation>
    <scope>NUCLEOTIDE SEQUENCE [LARGE SCALE GENOMIC DNA]</scope>
    <source>
        <strain evidence="2">Zhou-2022a</strain>
        <tissue evidence="2">Leaf</tissue>
    </source>
</reference>
<gene>
    <name evidence="2" type="ORF">SO802_029213</name>
</gene>
<keyword evidence="3" id="KW-1185">Reference proteome</keyword>
<organism evidence="2 3">
    <name type="scientific">Lithocarpus litseifolius</name>
    <dbReference type="NCBI Taxonomy" id="425828"/>
    <lineage>
        <taxon>Eukaryota</taxon>
        <taxon>Viridiplantae</taxon>
        <taxon>Streptophyta</taxon>
        <taxon>Embryophyta</taxon>
        <taxon>Tracheophyta</taxon>
        <taxon>Spermatophyta</taxon>
        <taxon>Magnoliopsida</taxon>
        <taxon>eudicotyledons</taxon>
        <taxon>Gunneridae</taxon>
        <taxon>Pentapetalae</taxon>
        <taxon>rosids</taxon>
        <taxon>fabids</taxon>
        <taxon>Fagales</taxon>
        <taxon>Fagaceae</taxon>
        <taxon>Lithocarpus</taxon>
    </lineage>
</organism>
<sequence length="180" mass="20485">MDDCLYNMGGISSKTPIALPPKFKISDAEKFDGTEDPKQHVRRIEDTLNNGQLEKGESKPPIKKTYGRGAIASKARNPMNKSNHKIDNCFHLKHEIQDLIDTRTLPNPNIITMPSIKKNPLPDYHKAKLPYQNWVQIDEIEWDYSKLIKTLKVNAMEVQGILDEEDEILKNAVAVWGIPP</sequence>
<dbReference type="Proteomes" id="UP001459277">
    <property type="component" value="Unassembled WGS sequence"/>
</dbReference>
<comment type="caution">
    <text evidence="2">The sequence shown here is derived from an EMBL/GenBank/DDBJ whole genome shotgun (WGS) entry which is preliminary data.</text>
</comment>
<dbReference type="AlphaFoldDB" id="A0AAW2BST0"/>
<name>A0AAW2BST0_9ROSI</name>
<accession>A0AAW2BST0</accession>
<proteinExistence type="predicted"/>
<protein>
    <submittedName>
        <fullName evidence="2">Uncharacterized protein</fullName>
    </submittedName>
</protein>
<evidence type="ECO:0000313" key="2">
    <source>
        <dbReference type="EMBL" id="KAK9988974.1"/>
    </source>
</evidence>
<evidence type="ECO:0000313" key="3">
    <source>
        <dbReference type="Proteomes" id="UP001459277"/>
    </source>
</evidence>
<dbReference type="EMBL" id="JAZDWU010000010">
    <property type="protein sequence ID" value="KAK9988974.1"/>
    <property type="molecule type" value="Genomic_DNA"/>
</dbReference>